<accession>A0A9W6PSX6</accession>
<gene>
    <name evidence="1" type="ORF">Arub01_11610</name>
</gene>
<sequence>MRTSEVMSDRRTIIPLDLLLALRSLQADKHHRLANHCMACDRWRPSKGENDRCPHGPRRPGR</sequence>
<evidence type="ECO:0000313" key="1">
    <source>
        <dbReference type="EMBL" id="GLW62917.1"/>
    </source>
</evidence>
<evidence type="ECO:0000313" key="2">
    <source>
        <dbReference type="Proteomes" id="UP001165124"/>
    </source>
</evidence>
<keyword evidence="2" id="KW-1185">Reference proteome</keyword>
<name>A0A9W6PSX6_9ACTN</name>
<dbReference type="AlphaFoldDB" id="A0A9W6PSX6"/>
<reference evidence="1" key="1">
    <citation type="submission" date="2023-02" db="EMBL/GenBank/DDBJ databases">
        <title>Actinomadura rubrobrunea NBRC 14622.</title>
        <authorList>
            <person name="Ichikawa N."/>
            <person name="Sato H."/>
            <person name="Tonouchi N."/>
        </authorList>
    </citation>
    <scope>NUCLEOTIDE SEQUENCE</scope>
    <source>
        <strain evidence="1">NBRC 14622</strain>
    </source>
</reference>
<proteinExistence type="predicted"/>
<dbReference type="Proteomes" id="UP001165124">
    <property type="component" value="Unassembled WGS sequence"/>
</dbReference>
<organism evidence="1 2">
    <name type="scientific">Actinomadura rubrobrunea</name>
    <dbReference type="NCBI Taxonomy" id="115335"/>
    <lineage>
        <taxon>Bacteria</taxon>
        <taxon>Bacillati</taxon>
        <taxon>Actinomycetota</taxon>
        <taxon>Actinomycetes</taxon>
        <taxon>Streptosporangiales</taxon>
        <taxon>Thermomonosporaceae</taxon>
        <taxon>Actinomadura</taxon>
    </lineage>
</organism>
<comment type="caution">
    <text evidence="1">The sequence shown here is derived from an EMBL/GenBank/DDBJ whole genome shotgun (WGS) entry which is preliminary data.</text>
</comment>
<protein>
    <submittedName>
        <fullName evidence="1">Uncharacterized protein</fullName>
    </submittedName>
</protein>
<dbReference type="EMBL" id="BSRZ01000002">
    <property type="protein sequence ID" value="GLW62917.1"/>
    <property type="molecule type" value="Genomic_DNA"/>
</dbReference>